<feature type="domain" description="Fe/B12 periplasmic-binding" evidence="2">
    <location>
        <begin position="32"/>
        <end position="273"/>
    </location>
</feature>
<dbReference type="PANTHER" id="PTHR30535">
    <property type="entry name" value="VITAMIN B12-BINDING PROTEIN"/>
    <property type="match status" value="1"/>
</dbReference>
<gene>
    <name evidence="3" type="ORF">ABI_36820</name>
</gene>
<proteinExistence type="predicted"/>
<feature type="chain" id="PRO_5003314361" evidence="1">
    <location>
        <begin position="28"/>
        <end position="273"/>
    </location>
</feature>
<dbReference type="SUPFAM" id="SSF53807">
    <property type="entry name" value="Helical backbone' metal receptor"/>
    <property type="match status" value="1"/>
</dbReference>
<dbReference type="Gene3D" id="3.40.50.1980">
    <property type="entry name" value="Nitrogenase molybdenum iron protein domain"/>
    <property type="match status" value="2"/>
</dbReference>
<evidence type="ECO:0000256" key="1">
    <source>
        <dbReference type="SAM" id="SignalP"/>
    </source>
</evidence>
<dbReference type="HOGENOM" id="CLU_038034_8_0_5"/>
<dbReference type="STRING" id="715226.ABI_36820"/>
<dbReference type="InterPro" id="IPR002491">
    <property type="entry name" value="ABC_transptr_periplasmic_BD"/>
</dbReference>
<dbReference type="RefSeq" id="WP_006274462.1">
    <property type="nucleotide sequence ID" value="NZ_GL883079.1"/>
</dbReference>
<dbReference type="InterPro" id="IPR050902">
    <property type="entry name" value="ABC_Transporter_SBP"/>
</dbReference>
<organism evidence="3 4">
    <name type="scientific">Asticcacaulis biprosthecium C19</name>
    <dbReference type="NCBI Taxonomy" id="715226"/>
    <lineage>
        <taxon>Bacteria</taxon>
        <taxon>Pseudomonadati</taxon>
        <taxon>Pseudomonadota</taxon>
        <taxon>Alphaproteobacteria</taxon>
        <taxon>Caulobacterales</taxon>
        <taxon>Caulobacteraceae</taxon>
        <taxon>Asticcacaulis</taxon>
    </lineage>
</organism>
<evidence type="ECO:0000313" key="4">
    <source>
        <dbReference type="Proteomes" id="UP000006512"/>
    </source>
</evidence>
<keyword evidence="1" id="KW-0732">Signal</keyword>
<dbReference type="Proteomes" id="UP000006512">
    <property type="component" value="Unassembled WGS sequence"/>
</dbReference>
<sequence length="273" mass="30501">MRIWWQKHILAWISAGVLLSAGTAANASNPPKVVSLDGCADQYVLGLVPQADIAAVSDRAVLPESYFRDRVGKIRMVKPYLETILSLEPDIVVRTWGGDLKLLQRLQHHGVKIVTINDVYSYDQARDELFRVGDEVGQPASARIEAHRFEEALENIHDIGRGRSILYYTPGGFSAGPDTMVGDMLTRLGFRLETQTKGFFYLSPEVMLTKKPDVFALSFFDDAVAMRRVPGRSPIVRKVIESRPNLILPSRAMACSGWFTAYDIESLSLQGFR</sequence>
<keyword evidence="4" id="KW-1185">Reference proteome</keyword>
<dbReference type="PANTHER" id="PTHR30535:SF34">
    <property type="entry name" value="MOLYBDATE-BINDING PROTEIN MOLA"/>
    <property type="match status" value="1"/>
</dbReference>
<dbReference type="eggNOG" id="COG0614">
    <property type="taxonomic scope" value="Bacteria"/>
</dbReference>
<name>F4QR14_9CAUL</name>
<protein>
    <submittedName>
        <fullName evidence="3">Iron compound ABC transporter, periplasmic substrate-binding protein</fullName>
    </submittedName>
</protein>
<dbReference type="PROSITE" id="PS50983">
    <property type="entry name" value="FE_B12_PBP"/>
    <property type="match status" value="1"/>
</dbReference>
<reference evidence="4" key="1">
    <citation type="submission" date="2011-03" db="EMBL/GenBank/DDBJ databases">
        <title>Draft genome sequence of Brevundimonas diminuta.</title>
        <authorList>
            <person name="Brown P.J.B."/>
            <person name="Buechlein A."/>
            <person name="Hemmerich C."/>
            <person name="Brun Y.V."/>
        </authorList>
    </citation>
    <scope>NUCLEOTIDE SEQUENCE [LARGE SCALE GENOMIC DNA]</scope>
    <source>
        <strain evidence="4">C19</strain>
    </source>
</reference>
<dbReference type="AlphaFoldDB" id="F4QR14"/>
<evidence type="ECO:0000259" key="2">
    <source>
        <dbReference type="PROSITE" id="PS50983"/>
    </source>
</evidence>
<evidence type="ECO:0000313" key="3">
    <source>
        <dbReference type="EMBL" id="EGF90651.1"/>
    </source>
</evidence>
<accession>F4QR14</accession>
<dbReference type="EMBL" id="GL883079">
    <property type="protein sequence ID" value="EGF90651.1"/>
    <property type="molecule type" value="Genomic_DNA"/>
</dbReference>
<feature type="signal peptide" evidence="1">
    <location>
        <begin position="1"/>
        <end position="27"/>
    </location>
</feature>